<keyword evidence="1" id="KW-1133">Transmembrane helix</keyword>
<accession>A0A139AQC3</accession>
<keyword evidence="1" id="KW-0812">Transmembrane</keyword>
<keyword evidence="3" id="KW-1185">Reference proteome</keyword>
<dbReference type="Proteomes" id="UP000070544">
    <property type="component" value="Unassembled WGS sequence"/>
</dbReference>
<dbReference type="OrthoDB" id="5511684at2759"/>
<evidence type="ECO:0000256" key="1">
    <source>
        <dbReference type="SAM" id="Phobius"/>
    </source>
</evidence>
<organism evidence="2 3">
    <name type="scientific">Gonapodya prolifera (strain JEL478)</name>
    <name type="common">Monoblepharis prolifera</name>
    <dbReference type="NCBI Taxonomy" id="1344416"/>
    <lineage>
        <taxon>Eukaryota</taxon>
        <taxon>Fungi</taxon>
        <taxon>Fungi incertae sedis</taxon>
        <taxon>Chytridiomycota</taxon>
        <taxon>Chytridiomycota incertae sedis</taxon>
        <taxon>Monoblepharidomycetes</taxon>
        <taxon>Monoblepharidales</taxon>
        <taxon>Gonapodyaceae</taxon>
        <taxon>Gonapodya</taxon>
    </lineage>
</organism>
<evidence type="ECO:0008006" key="4">
    <source>
        <dbReference type="Google" id="ProtNLM"/>
    </source>
</evidence>
<dbReference type="AlphaFoldDB" id="A0A139AQC3"/>
<reference evidence="2 3" key="1">
    <citation type="journal article" date="2015" name="Genome Biol. Evol.">
        <title>Phylogenomic analyses indicate that early fungi evolved digesting cell walls of algal ancestors of land plants.</title>
        <authorList>
            <person name="Chang Y."/>
            <person name="Wang S."/>
            <person name="Sekimoto S."/>
            <person name="Aerts A.L."/>
            <person name="Choi C."/>
            <person name="Clum A."/>
            <person name="LaButti K.M."/>
            <person name="Lindquist E.A."/>
            <person name="Yee Ngan C."/>
            <person name="Ohm R.A."/>
            <person name="Salamov A.A."/>
            <person name="Grigoriev I.V."/>
            <person name="Spatafora J.W."/>
            <person name="Berbee M.L."/>
        </authorList>
    </citation>
    <scope>NUCLEOTIDE SEQUENCE [LARGE SCALE GENOMIC DNA]</scope>
    <source>
        <strain evidence="2 3">JEL478</strain>
    </source>
</reference>
<protein>
    <recommendedName>
        <fullName evidence="4">NADH-ubiquinone reductase complex 1 MLRQ subunit</fullName>
    </recommendedName>
</protein>
<keyword evidence="1" id="KW-0472">Membrane</keyword>
<evidence type="ECO:0000313" key="2">
    <source>
        <dbReference type="EMBL" id="KXS18854.1"/>
    </source>
</evidence>
<dbReference type="InterPro" id="IPR010530">
    <property type="entry name" value="B12D"/>
</dbReference>
<dbReference type="Pfam" id="PF06522">
    <property type="entry name" value="B12D"/>
    <property type="match status" value="1"/>
</dbReference>
<proteinExistence type="predicted"/>
<gene>
    <name evidence="2" type="ORF">M427DRAFT_132382</name>
</gene>
<evidence type="ECO:0000313" key="3">
    <source>
        <dbReference type="Proteomes" id="UP000070544"/>
    </source>
</evidence>
<feature type="transmembrane region" description="Helical" evidence="1">
    <location>
        <begin position="16"/>
        <end position="38"/>
    </location>
</feature>
<sequence length="88" mass="10399">MSFGREFVRLWSKTEAIPVIVPTALGAGFAAYYIAYMAHGHDVQWNRWGDMEAFQKVDRNAQTKFMAVNQKYTTKYNRWSSAWEQWKQ</sequence>
<dbReference type="PANTHER" id="PTHR14256">
    <property type="entry name" value="NADH-UBIQUINONE OXIDOREDUCTASE MLRQ SUBUNIT"/>
    <property type="match status" value="1"/>
</dbReference>
<name>A0A139AQC3_GONPJ</name>
<dbReference type="EMBL" id="KQ965740">
    <property type="protein sequence ID" value="KXS18854.1"/>
    <property type="molecule type" value="Genomic_DNA"/>
</dbReference>
<dbReference type="PANTHER" id="PTHR14256:SF1">
    <property type="entry name" value="GEO09626P1"/>
    <property type="match status" value="1"/>
</dbReference>